<proteinExistence type="predicted"/>
<organism evidence="1 2">
    <name type="scientific">Amycolatopsis coloradensis</name>
    <dbReference type="NCBI Taxonomy" id="76021"/>
    <lineage>
        <taxon>Bacteria</taxon>
        <taxon>Bacillati</taxon>
        <taxon>Actinomycetota</taxon>
        <taxon>Actinomycetes</taxon>
        <taxon>Pseudonocardiales</taxon>
        <taxon>Pseudonocardiaceae</taxon>
        <taxon>Amycolatopsis</taxon>
    </lineage>
</organism>
<protein>
    <submittedName>
        <fullName evidence="1">Uncharacterized protein</fullName>
    </submittedName>
</protein>
<dbReference type="EMBL" id="MQUQ01000009">
    <property type="protein sequence ID" value="OLZ51109.1"/>
    <property type="molecule type" value="Genomic_DNA"/>
</dbReference>
<reference evidence="1 2" key="1">
    <citation type="submission" date="2016-01" db="EMBL/GenBank/DDBJ databases">
        <title>Amycolatopsis coloradensis genome sequencing and assembly.</title>
        <authorList>
            <person name="Mayilraj S."/>
        </authorList>
    </citation>
    <scope>NUCLEOTIDE SEQUENCE [LARGE SCALE GENOMIC DNA]</scope>
    <source>
        <strain evidence="1 2">DSM 44225</strain>
    </source>
</reference>
<dbReference type="STRING" id="76021.BS329_17870"/>
<dbReference type="Proteomes" id="UP000187486">
    <property type="component" value="Unassembled WGS sequence"/>
</dbReference>
<evidence type="ECO:0000313" key="2">
    <source>
        <dbReference type="Proteomes" id="UP000187486"/>
    </source>
</evidence>
<comment type="caution">
    <text evidence="1">The sequence shown here is derived from an EMBL/GenBank/DDBJ whole genome shotgun (WGS) entry which is preliminary data.</text>
</comment>
<name>A0A1R0KT81_9PSEU</name>
<evidence type="ECO:0000313" key="1">
    <source>
        <dbReference type="EMBL" id="OLZ51109.1"/>
    </source>
</evidence>
<keyword evidence="2" id="KW-1185">Reference proteome</keyword>
<accession>A0A1R0KT81</accession>
<gene>
    <name evidence="1" type="ORF">BS329_17870</name>
</gene>
<dbReference type="AlphaFoldDB" id="A0A1R0KT81"/>
<sequence length="91" mass="9683">MSIQPSHIRAAVMLPVVCPSLRRHIREHRAASDRTSAEVPGFVFTAAPRPVPRFILPPPILPSPRMRPAFGGDTAASGTFSALVRGGTGKS</sequence>